<accession>A0A8T2SH97</accession>
<keyword evidence="4" id="KW-1185">Reference proteome</keyword>
<dbReference type="FunFam" id="1.25.40.10:FF:000073">
    <property type="entry name" value="Pentatricopeptide repeat-containing protein chloroplastic"/>
    <property type="match status" value="1"/>
</dbReference>
<feature type="repeat" description="PPR" evidence="2">
    <location>
        <begin position="593"/>
        <end position="627"/>
    </location>
</feature>
<reference evidence="3" key="1">
    <citation type="submission" date="2021-08" db="EMBL/GenBank/DDBJ databases">
        <title>WGS assembly of Ceratopteris richardii.</title>
        <authorList>
            <person name="Marchant D.B."/>
            <person name="Chen G."/>
            <person name="Jenkins J."/>
            <person name="Shu S."/>
            <person name="Leebens-Mack J."/>
            <person name="Grimwood J."/>
            <person name="Schmutz J."/>
            <person name="Soltis P."/>
            <person name="Soltis D."/>
            <person name="Chen Z.-H."/>
        </authorList>
    </citation>
    <scope>NUCLEOTIDE SEQUENCE</scope>
    <source>
        <strain evidence="3">Whitten #5841</strain>
        <tissue evidence="3">Leaf</tissue>
    </source>
</reference>
<evidence type="ECO:0000313" key="4">
    <source>
        <dbReference type="Proteomes" id="UP000825935"/>
    </source>
</evidence>
<feature type="repeat" description="PPR" evidence="2">
    <location>
        <begin position="526"/>
        <end position="560"/>
    </location>
</feature>
<organism evidence="3 4">
    <name type="scientific">Ceratopteris richardii</name>
    <name type="common">Triangle waterfern</name>
    <dbReference type="NCBI Taxonomy" id="49495"/>
    <lineage>
        <taxon>Eukaryota</taxon>
        <taxon>Viridiplantae</taxon>
        <taxon>Streptophyta</taxon>
        <taxon>Embryophyta</taxon>
        <taxon>Tracheophyta</taxon>
        <taxon>Polypodiopsida</taxon>
        <taxon>Polypodiidae</taxon>
        <taxon>Polypodiales</taxon>
        <taxon>Pteridineae</taxon>
        <taxon>Pteridaceae</taxon>
        <taxon>Parkerioideae</taxon>
        <taxon>Ceratopteris</taxon>
    </lineage>
</organism>
<dbReference type="InterPro" id="IPR002885">
    <property type="entry name" value="PPR_rpt"/>
</dbReference>
<dbReference type="GO" id="GO:0003723">
    <property type="term" value="F:RNA binding"/>
    <property type="evidence" value="ECO:0007669"/>
    <property type="project" value="InterPro"/>
</dbReference>
<gene>
    <name evidence="3" type="ORF">KP509_19G000700</name>
</gene>
<dbReference type="Proteomes" id="UP000825935">
    <property type="component" value="Chromosome 19"/>
</dbReference>
<dbReference type="Pfam" id="PF01535">
    <property type="entry name" value="PPR"/>
    <property type="match status" value="2"/>
</dbReference>
<evidence type="ECO:0000256" key="1">
    <source>
        <dbReference type="ARBA" id="ARBA00022737"/>
    </source>
</evidence>
<feature type="repeat" description="PPR" evidence="2">
    <location>
        <begin position="86"/>
        <end position="120"/>
    </location>
</feature>
<evidence type="ECO:0008006" key="5">
    <source>
        <dbReference type="Google" id="ProtNLM"/>
    </source>
</evidence>
<dbReference type="AlphaFoldDB" id="A0A8T2SH97"/>
<dbReference type="Gene3D" id="1.25.40.10">
    <property type="entry name" value="Tetratricopeptide repeat domain"/>
    <property type="match status" value="7"/>
</dbReference>
<dbReference type="EMBL" id="CM035424">
    <property type="protein sequence ID" value="KAH7351506.1"/>
    <property type="molecule type" value="Genomic_DNA"/>
</dbReference>
<keyword evidence="1" id="KW-0677">Repeat</keyword>
<dbReference type="FunFam" id="1.25.40.10:FF:000158">
    <property type="entry name" value="pentatricopeptide repeat-containing protein At2g33680"/>
    <property type="match status" value="1"/>
</dbReference>
<dbReference type="InterPro" id="IPR011990">
    <property type="entry name" value="TPR-like_helical_dom_sf"/>
</dbReference>
<feature type="repeat" description="PPR" evidence="2">
    <location>
        <begin position="390"/>
        <end position="424"/>
    </location>
</feature>
<feature type="repeat" description="PPR" evidence="2">
    <location>
        <begin position="188"/>
        <end position="222"/>
    </location>
</feature>
<dbReference type="NCBIfam" id="TIGR00756">
    <property type="entry name" value="PPR"/>
    <property type="match status" value="7"/>
</dbReference>
<feature type="repeat" description="PPR" evidence="2">
    <location>
        <begin position="491"/>
        <end position="525"/>
    </location>
</feature>
<name>A0A8T2SH97_CERRI</name>
<proteinExistence type="predicted"/>
<dbReference type="FunFam" id="1.25.40.10:FF:000285">
    <property type="entry name" value="Pentatricopeptide repeat-containing protein, chloroplastic"/>
    <property type="match status" value="1"/>
</dbReference>
<feature type="repeat" description="PPR" evidence="2">
    <location>
        <begin position="289"/>
        <end position="323"/>
    </location>
</feature>
<dbReference type="OrthoDB" id="1902039at2759"/>
<sequence length="860" mass="95924">MKPNTMYEYMQKDNIVQLNLHKLVPLVKACTQYRDLDKGDKIYLYAVAQGFLEKNIFVSSTFVDMYAKCGYLTRAQELFDNVPYRDIVLWTTLIQGYAEHGPHEKAFQCFEQMQDEGIPPDAATLVSITKACGNKEVRTKGFEIHGVVTKMGFFENNCVLGSALVDMYAGSGMLEEAQNVFDMLSVQDVVSWTSLLFGYAKHGYGQMAFYCLEKMQQNGILPNATTFVCCLKACGNICASIKGSQVHAMIVGSGVEVNIYVGSALIDMYIKCGFLAKAQEAFDGLTVRNVVSWNSLLTGYVEYDLHKEALSCFQKMQDESIPPDPVTFACSLRACSSIRDISKGQAIHIHVIEKGFETDFIIGNTLIDMYVKCSYLEEAHDVFSKLLHRNVVSWTILVSGYIDSNLTQEAFNCLEAMRNDGINPTAATFVCSLKACMLSGEVEKGQEIHAEITRIGIEKQLLICNTLISMYGFHDLFLDAFDVLENLPSHDVVTWNALITAFVYHGYNQEALDCMVQMHQRGISPDPVTYICTLKACCDLGSREKGRELHMEIIKQGISGTENSIYNSLVAMYAKFGLILEAKDVFDYLMVKNVIAWNSLLTTYTEHGHFEAVIKCLEDMELQGISPDLITIVCSLKSCGNMGAREKGREIHSFISCKGLEEEPPIGNTLVYMYAKCGLLATAQFIFDKLSDQNVVSWTALLAGYAQLGSSENVFCIFKEMTRAGITPDMMTFGSVLSSCSYAGLVEEGHAYFQAMHNDDDLIPSPWHQMCMIDLLGRAGQVERAVAFAMVMPCHPHGLAWHTILGACRKWGLMYLGDLAFKHAFELDDQDAPACVCLCNIYCDIETLEDENDFRVVLTD</sequence>
<evidence type="ECO:0000256" key="2">
    <source>
        <dbReference type="PROSITE-ProRule" id="PRU00708"/>
    </source>
</evidence>
<dbReference type="Pfam" id="PF13041">
    <property type="entry name" value="PPR_2"/>
    <property type="match status" value="7"/>
</dbReference>
<dbReference type="PROSITE" id="PS51375">
    <property type="entry name" value="PPR"/>
    <property type="match status" value="8"/>
</dbReference>
<protein>
    <recommendedName>
        <fullName evidence="5">Pentatricopeptide repeat-containing protein</fullName>
    </recommendedName>
</protein>
<comment type="caution">
    <text evidence="3">The sequence shown here is derived from an EMBL/GenBank/DDBJ whole genome shotgun (WGS) entry which is preliminary data.</text>
</comment>
<dbReference type="PANTHER" id="PTHR47926">
    <property type="entry name" value="PENTATRICOPEPTIDE REPEAT-CONTAINING PROTEIN"/>
    <property type="match status" value="1"/>
</dbReference>
<dbReference type="InterPro" id="IPR046960">
    <property type="entry name" value="PPR_At4g14850-like_plant"/>
</dbReference>
<feature type="repeat" description="PPR" evidence="2">
    <location>
        <begin position="694"/>
        <end position="728"/>
    </location>
</feature>
<dbReference type="GO" id="GO:0009451">
    <property type="term" value="P:RNA modification"/>
    <property type="evidence" value="ECO:0007669"/>
    <property type="project" value="InterPro"/>
</dbReference>
<dbReference type="FunFam" id="1.25.40.10:FF:000031">
    <property type="entry name" value="Pentatricopeptide repeat-containing protein mitochondrial"/>
    <property type="match status" value="2"/>
</dbReference>
<dbReference type="GO" id="GO:0048731">
    <property type="term" value="P:system development"/>
    <property type="evidence" value="ECO:0007669"/>
    <property type="project" value="UniProtKB-ARBA"/>
</dbReference>
<evidence type="ECO:0000313" key="3">
    <source>
        <dbReference type="EMBL" id="KAH7351506.1"/>
    </source>
</evidence>